<comment type="caution">
    <text evidence="1">The sequence shown here is derived from an EMBL/GenBank/DDBJ whole genome shotgun (WGS) entry which is preliminary data.</text>
</comment>
<name>A0A0H1BKT4_9EURO</name>
<feature type="non-terminal residue" evidence="1">
    <location>
        <position position="230"/>
    </location>
</feature>
<protein>
    <submittedName>
        <fullName evidence="1">Uncharacterized protein</fullName>
    </submittedName>
</protein>
<sequence length="230" mass="26291">MRAQELLKIKHSNDSTTLRNILLHFDQVVLLNEYNKSEGIKDKLFVIARYLPEPLGRVVIAYLAELKPLRDFLLTVFTTVNLDTGTTIDHFLVPTLFSTPDNSLFTTEMVSSHMSHVIESELGVKVKMVKWRHLAIALYHMFLEERMKKMDQITCEELALIFQTGHSEETFNHHYALTTDMLIGTNDHTLRTFYSVSKSWHELLGLILSSVSVLQLSPLKSTATTTPSRS</sequence>
<evidence type="ECO:0000313" key="1">
    <source>
        <dbReference type="EMBL" id="KLJ11743.1"/>
    </source>
</evidence>
<dbReference type="OrthoDB" id="4489538at2759"/>
<dbReference type="STRING" id="2060906.A0A0H1BKT4"/>
<reference evidence="2" key="1">
    <citation type="journal article" date="2015" name="PLoS Genet.">
        <title>The dynamic genome and transcriptome of the human fungal pathogen Blastomyces and close relative Emmonsia.</title>
        <authorList>
            <person name="Munoz J.F."/>
            <person name="Gauthier G.M."/>
            <person name="Desjardins C.A."/>
            <person name="Gallo J.E."/>
            <person name="Holder J."/>
            <person name="Sullivan T.D."/>
            <person name="Marty A.J."/>
            <person name="Carmen J.C."/>
            <person name="Chen Z."/>
            <person name="Ding L."/>
            <person name="Gujja S."/>
            <person name="Magrini V."/>
            <person name="Misas E."/>
            <person name="Mitreva M."/>
            <person name="Priest M."/>
            <person name="Saif S."/>
            <person name="Whiston E.A."/>
            <person name="Young S."/>
            <person name="Zeng Q."/>
            <person name="Goldman W.E."/>
            <person name="Mardis E.R."/>
            <person name="Taylor J.W."/>
            <person name="McEwen J.G."/>
            <person name="Clay O.K."/>
            <person name="Klein B.S."/>
            <person name="Cuomo C.A."/>
        </authorList>
    </citation>
    <scope>NUCLEOTIDE SEQUENCE [LARGE SCALE GENOMIC DNA]</scope>
    <source>
        <strain evidence="2">UAMH 139</strain>
    </source>
</reference>
<gene>
    <name evidence="1" type="ORF">EMPG_13102</name>
</gene>
<accession>A0A0H1BKT4</accession>
<organism evidence="1 2">
    <name type="scientific">Blastomyces silverae</name>
    <dbReference type="NCBI Taxonomy" id="2060906"/>
    <lineage>
        <taxon>Eukaryota</taxon>
        <taxon>Fungi</taxon>
        <taxon>Dikarya</taxon>
        <taxon>Ascomycota</taxon>
        <taxon>Pezizomycotina</taxon>
        <taxon>Eurotiomycetes</taxon>
        <taxon>Eurotiomycetidae</taxon>
        <taxon>Onygenales</taxon>
        <taxon>Ajellomycetaceae</taxon>
        <taxon>Blastomyces</taxon>
    </lineage>
</organism>
<evidence type="ECO:0000313" key="2">
    <source>
        <dbReference type="Proteomes" id="UP000053573"/>
    </source>
</evidence>
<dbReference type="AlphaFoldDB" id="A0A0H1BKT4"/>
<keyword evidence="2" id="KW-1185">Reference proteome</keyword>
<proteinExistence type="predicted"/>
<dbReference type="EMBL" id="LDEV01001400">
    <property type="protein sequence ID" value="KLJ11743.1"/>
    <property type="molecule type" value="Genomic_DNA"/>
</dbReference>
<dbReference type="Proteomes" id="UP000053573">
    <property type="component" value="Unassembled WGS sequence"/>
</dbReference>